<dbReference type="GO" id="GO:0017025">
    <property type="term" value="F:TBP-class protein binding"/>
    <property type="evidence" value="ECO:0007669"/>
    <property type="project" value="InterPro"/>
</dbReference>
<dbReference type="PANTHER" id="PTHR36498:SF1">
    <property type="entry name" value="TATA-BINDING PROTEIN-ASSOCIATED FACTOR 172"/>
    <property type="match status" value="1"/>
</dbReference>
<keyword evidence="2" id="KW-1185">Reference proteome</keyword>
<organism evidence="1 2">
    <name type="scientific">Protopolystoma xenopodis</name>
    <dbReference type="NCBI Taxonomy" id="117903"/>
    <lineage>
        <taxon>Eukaryota</taxon>
        <taxon>Metazoa</taxon>
        <taxon>Spiralia</taxon>
        <taxon>Lophotrochozoa</taxon>
        <taxon>Platyhelminthes</taxon>
        <taxon>Monogenea</taxon>
        <taxon>Polyopisthocotylea</taxon>
        <taxon>Polystomatidea</taxon>
        <taxon>Polystomatidae</taxon>
        <taxon>Protopolystoma</taxon>
    </lineage>
</organism>
<dbReference type="Proteomes" id="UP000784294">
    <property type="component" value="Unassembled WGS sequence"/>
</dbReference>
<dbReference type="SUPFAM" id="SSF52540">
    <property type="entry name" value="P-loop containing nucleoside triphosphate hydrolases"/>
    <property type="match status" value="1"/>
</dbReference>
<sequence>MAYCFLRSSYDHNYVIQIIIIHALQAMDRAHRIGQRRMVQVFRLVTNDTIEERQLNLQAFKRHLAETVISADNRSLVSMDTDHLLDRLSDALPGEPATMYVQRPSSIGAANLTGPHIADNSDQPELEQYMAEYQLEGFWRRLPRQTSVEGDTFDPI</sequence>
<reference evidence="1" key="1">
    <citation type="submission" date="2018-11" db="EMBL/GenBank/DDBJ databases">
        <authorList>
            <consortium name="Pathogen Informatics"/>
        </authorList>
    </citation>
    <scope>NUCLEOTIDE SEQUENCE</scope>
</reference>
<dbReference type="Gene3D" id="3.40.50.300">
    <property type="entry name" value="P-loop containing nucleotide triphosphate hydrolases"/>
    <property type="match status" value="1"/>
</dbReference>
<protein>
    <recommendedName>
        <fullName evidence="3">SNF2 N-terminal domain-containing protein</fullName>
    </recommendedName>
</protein>
<dbReference type="GO" id="GO:0016887">
    <property type="term" value="F:ATP hydrolysis activity"/>
    <property type="evidence" value="ECO:0007669"/>
    <property type="project" value="InterPro"/>
</dbReference>
<evidence type="ECO:0000313" key="2">
    <source>
        <dbReference type="Proteomes" id="UP000784294"/>
    </source>
</evidence>
<comment type="caution">
    <text evidence="1">The sequence shown here is derived from an EMBL/GenBank/DDBJ whole genome shotgun (WGS) entry which is preliminary data.</text>
</comment>
<evidence type="ECO:0000313" key="1">
    <source>
        <dbReference type="EMBL" id="VEL31401.1"/>
    </source>
</evidence>
<dbReference type="OrthoDB" id="10252227at2759"/>
<dbReference type="InterPro" id="IPR027417">
    <property type="entry name" value="P-loop_NTPase"/>
</dbReference>
<gene>
    <name evidence="1" type="ORF">PXEA_LOCUS24841</name>
</gene>
<dbReference type="InterPro" id="IPR044972">
    <property type="entry name" value="Mot1"/>
</dbReference>
<dbReference type="PANTHER" id="PTHR36498">
    <property type="entry name" value="TATA-BINDING PROTEIN-ASSOCIATED FACTOR 172"/>
    <property type="match status" value="1"/>
</dbReference>
<accession>A0A448X9B8</accession>
<name>A0A448X9B8_9PLAT</name>
<dbReference type="GO" id="GO:0003677">
    <property type="term" value="F:DNA binding"/>
    <property type="evidence" value="ECO:0007669"/>
    <property type="project" value="InterPro"/>
</dbReference>
<evidence type="ECO:0008006" key="3">
    <source>
        <dbReference type="Google" id="ProtNLM"/>
    </source>
</evidence>
<proteinExistence type="predicted"/>
<dbReference type="EMBL" id="CAAALY010121949">
    <property type="protein sequence ID" value="VEL31401.1"/>
    <property type="molecule type" value="Genomic_DNA"/>
</dbReference>
<dbReference type="AlphaFoldDB" id="A0A448X9B8"/>